<dbReference type="PROSITE" id="PS52016">
    <property type="entry name" value="TONB_DEPENDENT_REC_3"/>
    <property type="match status" value="1"/>
</dbReference>
<dbReference type="Gene3D" id="2.170.130.10">
    <property type="entry name" value="TonB-dependent receptor, plug domain"/>
    <property type="match status" value="1"/>
</dbReference>
<comment type="similarity">
    <text evidence="8">Belongs to the TonB-dependent receptor family.</text>
</comment>
<keyword evidence="12" id="KW-1185">Reference proteome</keyword>
<gene>
    <name evidence="11" type="ORF">FQP85_08175</name>
</gene>
<keyword evidence="7 8" id="KW-0998">Cell outer membrane</keyword>
<reference evidence="11 12" key="1">
    <citation type="submission" date="2019-07" db="EMBL/GenBank/DDBJ databases">
        <title>Diversity of Bacteria from Kongsfjorden, Arctic.</title>
        <authorList>
            <person name="Yu Y."/>
        </authorList>
    </citation>
    <scope>NUCLEOTIDE SEQUENCE [LARGE SCALE GENOMIC DNA]</scope>
    <source>
        <strain evidence="11 12">SM1927</strain>
    </source>
</reference>
<evidence type="ECO:0000259" key="10">
    <source>
        <dbReference type="Pfam" id="PF07715"/>
    </source>
</evidence>
<name>A0ABY3FF97_9GAMM</name>
<dbReference type="InterPro" id="IPR039426">
    <property type="entry name" value="TonB-dep_rcpt-like"/>
</dbReference>
<evidence type="ECO:0000256" key="7">
    <source>
        <dbReference type="ARBA" id="ARBA00023237"/>
    </source>
</evidence>
<evidence type="ECO:0000313" key="11">
    <source>
        <dbReference type="EMBL" id="TVU84334.1"/>
    </source>
</evidence>
<proteinExistence type="inferred from homology"/>
<evidence type="ECO:0000313" key="12">
    <source>
        <dbReference type="Proteomes" id="UP000317938"/>
    </source>
</evidence>
<feature type="signal peptide" evidence="9">
    <location>
        <begin position="1"/>
        <end position="33"/>
    </location>
</feature>
<evidence type="ECO:0000256" key="8">
    <source>
        <dbReference type="PROSITE-ProRule" id="PRU01360"/>
    </source>
</evidence>
<comment type="subcellular location">
    <subcellularLocation>
        <location evidence="1 8">Cell outer membrane</location>
        <topology evidence="1 8">Multi-pass membrane protein</topology>
    </subcellularLocation>
</comment>
<dbReference type="SUPFAM" id="SSF56935">
    <property type="entry name" value="Porins"/>
    <property type="match status" value="1"/>
</dbReference>
<dbReference type="Pfam" id="PF07715">
    <property type="entry name" value="Plug"/>
    <property type="match status" value="1"/>
</dbReference>
<evidence type="ECO:0000256" key="5">
    <source>
        <dbReference type="ARBA" id="ARBA00022729"/>
    </source>
</evidence>
<dbReference type="PANTHER" id="PTHR30069:SF29">
    <property type="entry name" value="HEMOGLOBIN AND HEMOGLOBIN-HAPTOGLOBIN-BINDING PROTEIN 1-RELATED"/>
    <property type="match status" value="1"/>
</dbReference>
<evidence type="ECO:0000256" key="9">
    <source>
        <dbReference type="SAM" id="SignalP"/>
    </source>
</evidence>
<dbReference type="Proteomes" id="UP000317938">
    <property type="component" value="Unassembled WGS sequence"/>
</dbReference>
<keyword evidence="3 8" id="KW-1134">Transmembrane beta strand</keyword>
<keyword evidence="5 9" id="KW-0732">Signal</keyword>
<sequence length="693" mass="78166">MSSQFIQGMDTMNKMTRLLPLTICALAVINAQASDEKELEEITVIAVKPDGLKISSDKLLSLPGTGNDPLKGLEALPGVVLATPATGGPVAQPAIRGSSSNDNLYLTDGLEMGYVFHNDGLSVYNPLIVESFELKTGAWSSQYANANGGVILTNLRDPNGVEPARVIDLSFFRSGFLYEQALSSNAAFYVSFRESLVHTYVDNFIEDEDFSFAVPPRNRDYQAKFIWDFDANNIIRFSASGAKDYIEIAFDQDGRDIAKNPDLASGERYQTYYHSQAVSLQHFGDVIEANFSVNLLTQNQQEREGEVFRWDADITKLIFKTENQYVAESFTLNFGATYRDTSVDYLASGRLMPCNTEFEMCPPSYFSPKFNEQGTLTISDYHAYTHLTGQITAKLDYQIGIAVVGTDNNSQSYVEPRLGIGFDLDDNHTLRLNYGIHHTFIDDYQFLTTQYGEPSLEASNSSQWVLGLDSQLADGIALRTELFYKELKNLVVANPQAQARSENDVALSDLLFDDVASGEAYGIEILVNKQLSNDWFGWASIAYSKTERKNPLTAEAFNSEFDLPWVANLVLDYKWNDHWQVGAKWRFQSGKRYTPVLSAQPYKETGSQNALFYIPKYSEFNSSQWSNYHRLDIRADYKTQLYGFDANLYFEVLNVYASRAVQELEYNQDYSEFEKDYQFPDMPLPSIGITINF</sequence>
<evidence type="ECO:0000256" key="6">
    <source>
        <dbReference type="ARBA" id="ARBA00023136"/>
    </source>
</evidence>
<dbReference type="Gene3D" id="2.40.170.20">
    <property type="entry name" value="TonB-dependent receptor, beta-barrel domain"/>
    <property type="match status" value="1"/>
</dbReference>
<feature type="domain" description="TonB-dependent receptor plug" evidence="10">
    <location>
        <begin position="72"/>
        <end position="150"/>
    </location>
</feature>
<organism evidence="11 12">
    <name type="scientific">Pseudoalteromonas neustonica</name>
    <dbReference type="NCBI Taxonomy" id="1840331"/>
    <lineage>
        <taxon>Bacteria</taxon>
        <taxon>Pseudomonadati</taxon>
        <taxon>Pseudomonadota</taxon>
        <taxon>Gammaproteobacteria</taxon>
        <taxon>Alteromonadales</taxon>
        <taxon>Pseudoalteromonadaceae</taxon>
        <taxon>Pseudoalteromonas</taxon>
    </lineage>
</organism>
<keyword evidence="4 8" id="KW-0812">Transmembrane</keyword>
<dbReference type="InterPro" id="IPR012910">
    <property type="entry name" value="Plug_dom"/>
</dbReference>
<protein>
    <recommendedName>
        <fullName evidence="10">TonB-dependent receptor plug domain-containing protein</fullName>
    </recommendedName>
</protein>
<keyword evidence="2 8" id="KW-0813">Transport</keyword>
<keyword evidence="6 8" id="KW-0472">Membrane</keyword>
<dbReference type="PANTHER" id="PTHR30069">
    <property type="entry name" value="TONB-DEPENDENT OUTER MEMBRANE RECEPTOR"/>
    <property type="match status" value="1"/>
</dbReference>
<evidence type="ECO:0000256" key="4">
    <source>
        <dbReference type="ARBA" id="ARBA00022692"/>
    </source>
</evidence>
<dbReference type="InterPro" id="IPR036942">
    <property type="entry name" value="Beta-barrel_TonB_sf"/>
</dbReference>
<evidence type="ECO:0000256" key="2">
    <source>
        <dbReference type="ARBA" id="ARBA00022448"/>
    </source>
</evidence>
<evidence type="ECO:0000256" key="1">
    <source>
        <dbReference type="ARBA" id="ARBA00004571"/>
    </source>
</evidence>
<comment type="caution">
    <text evidence="11">The sequence shown here is derived from an EMBL/GenBank/DDBJ whole genome shotgun (WGS) entry which is preliminary data.</text>
</comment>
<dbReference type="InterPro" id="IPR037066">
    <property type="entry name" value="Plug_dom_sf"/>
</dbReference>
<feature type="chain" id="PRO_5047153952" description="TonB-dependent receptor plug domain-containing protein" evidence="9">
    <location>
        <begin position="34"/>
        <end position="693"/>
    </location>
</feature>
<evidence type="ECO:0000256" key="3">
    <source>
        <dbReference type="ARBA" id="ARBA00022452"/>
    </source>
</evidence>
<dbReference type="EMBL" id="VNFF01000006">
    <property type="protein sequence ID" value="TVU84334.1"/>
    <property type="molecule type" value="Genomic_DNA"/>
</dbReference>
<accession>A0ABY3FF97</accession>